<keyword evidence="2" id="KW-1185">Reference proteome</keyword>
<evidence type="ECO:0000313" key="1">
    <source>
        <dbReference type="EMBL" id="KAI5066313.1"/>
    </source>
</evidence>
<name>A0A9D4UE46_ADICA</name>
<dbReference type="AlphaFoldDB" id="A0A9D4UE46"/>
<accession>A0A9D4UE46</accession>
<gene>
    <name evidence="1" type="ORF">GOP47_0018937</name>
</gene>
<proteinExistence type="predicted"/>
<reference evidence="1" key="1">
    <citation type="submission" date="2021-01" db="EMBL/GenBank/DDBJ databases">
        <title>Adiantum capillus-veneris genome.</title>
        <authorList>
            <person name="Fang Y."/>
            <person name="Liao Q."/>
        </authorList>
    </citation>
    <scope>NUCLEOTIDE SEQUENCE</scope>
    <source>
        <strain evidence="1">H3</strain>
        <tissue evidence="1">Leaf</tissue>
    </source>
</reference>
<sequence>MVTDWSVQVWRQQSLFTNLRMKAFRFDKRFSNFLATRDSRLSERDKLFLWDTFQRELKDSIQESATLINSGKASQVRVELYKLVVEHSLKELERTAEALFQSLEYGCPTREDVEGMEDNSTKWELSMLHCIDWDKTDGSVYGRDFFEKVYEYISEGLVTSEKEEKEYEVVSTCKV</sequence>
<evidence type="ECO:0000313" key="2">
    <source>
        <dbReference type="Proteomes" id="UP000886520"/>
    </source>
</evidence>
<dbReference type="Proteomes" id="UP000886520">
    <property type="component" value="Chromosome 18"/>
</dbReference>
<dbReference type="EMBL" id="JABFUD020000018">
    <property type="protein sequence ID" value="KAI5066313.1"/>
    <property type="molecule type" value="Genomic_DNA"/>
</dbReference>
<protein>
    <submittedName>
        <fullName evidence="1">Uncharacterized protein</fullName>
    </submittedName>
</protein>
<organism evidence="1 2">
    <name type="scientific">Adiantum capillus-veneris</name>
    <name type="common">Maidenhair fern</name>
    <dbReference type="NCBI Taxonomy" id="13818"/>
    <lineage>
        <taxon>Eukaryota</taxon>
        <taxon>Viridiplantae</taxon>
        <taxon>Streptophyta</taxon>
        <taxon>Embryophyta</taxon>
        <taxon>Tracheophyta</taxon>
        <taxon>Polypodiopsida</taxon>
        <taxon>Polypodiidae</taxon>
        <taxon>Polypodiales</taxon>
        <taxon>Pteridineae</taxon>
        <taxon>Pteridaceae</taxon>
        <taxon>Vittarioideae</taxon>
        <taxon>Adiantum</taxon>
    </lineage>
</organism>
<comment type="caution">
    <text evidence="1">The sequence shown here is derived from an EMBL/GenBank/DDBJ whole genome shotgun (WGS) entry which is preliminary data.</text>
</comment>